<dbReference type="Gene3D" id="2.60.120.10">
    <property type="entry name" value="Jelly Rolls"/>
    <property type="match status" value="1"/>
</dbReference>
<accession>A0A419WNT7</accession>
<evidence type="ECO:0000259" key="1">
    <source>
        <dbReference type="Pfam" id="PF07883"/>
    </source>
</evidence>
<protein>
    <submittedName>
        <fullName evidence="2">Cupin domain-containing protein</fullName>
    </submittedName>
</protein>
<dbReference type="OrthoDB" id="157448at2157"/>
<dbReference type="InterPro" id="IPR011051">
    <property type="entry name" value="RmlC_Cupin_sf"/>
</dbReference>
<evidence type="ECO:0000313" key="2">
    <source>
        <dbReference type="EMBL" id="RKD97135.1"/>
    </source>
</evidence>
<evidence type="ECO:0000313" key="3">
    <source>
        <dbReference type="Proteomes" id="UP000283805"/>
    </source>
</evidence>
<reference evidence="2 3" key="1">
    <citation type="submission" date="2018-09" db="EMBL/GenBank/DDBJ databases">
        <title>Genomic Encyclopedia of Archaeal and Bacterial Type Strains, Phase II (KMG-II): from individual species to whole genera.</title>
        <authorList>
            <person name="Goeker M."/>
        </authorList>
    </citation>
    <scope>NUCLEOTIDE SEQUENCE [LARGE SCALE GENOMIC DNA]</scope>
    <source>
        <strain evidence="2 3">DSM 13151</strain>
    </source>
</reference>
<dbReference type="RefSeq" id="WP_120242706.1">
    <property type="nucleotide sequence ID" value="NZ_RAPO01000001.1"/>
</dbReference>
<feature type="domain" description="Cupin type-2" evidence="1">
    <location>
        <begin position="37"/>
        <end position="88"/>
    </location>
</feature>
<name>A0A419WNT7_9EURY</name>
<dbReference type="InterPro" id="IPR014710">
    <property type="entry name" value="RmlC-like_jellyroll"/>
</dbReference>
<sequence length="115" mass="12424">MTDDQQRTPTETRSLDALEQRPHAQVFDGEPKTVRLALEEGDEIAPHQHPDREIVFHVLEGRVSIALGDDDHEHEVAAGDLIRFDGAQDIAPTALADTTAVLVLAPRAAAGDEAA</sequence>
<dbReference type="Proteomes" id="UP000283805">
    <property type="component" value="Unassembled WGS sequence"/>
</dbReference>
<keyword evidence="3" id="KW-1185">Reference proteome</keyword>
<proteinExistence type="predicted"/>
<dbReference type="CDD" id="cd02208">
    <property type="entry name" value="cupin_RmlC-like"/>
    <property type="match status" value="1"/>
</dbReference>
<dbReference type="SUPFAM" id="SSF51182">
    <property type="entry name" value="RmlC-like cupins"/>
    <property type="match status" value="1"/>
</dbReference>
<comment type="caution">
    <text evidence="2">The sequence shown here is derived from an EMBL/GenBank/DDBJ whole genome shotgun (WGS) entry which is preliminary data.</text>
</comment>
<dbReference type="InterPro" id="IPR013096">
    <property type="entry name" value="Cupin_2"/>
</dbReference>
<dbReference type="EMBL" id="RAPO01000001">
    <property type="protein sequence ID" value="RKD97135.1"/>
    <property type="molecule type" value="Genomic_DNA"/>
</dbReference>
<dbReference type="AlphaFoldDB" id="A0A419WNT7"/>
<dbReference type="Pfam" id="PF07883">
    <property type="entry name" value="Cupin_2"/>
    <property type="match status" value="1"/>
</dbReference>
<gene>
    <name evidence="2" type="ORF">ATJ93_0116</name>
</gene>
<organism evidence="2 3">
    <name type="scientific">Halopiger aswanensis</name>
    <dbReference type="NCBI Taxonomy" id="148449"/>
    <lineage>
        <taxon>Archaea</taxon>
        <taxon>Methanobacteriati</taxon>
        <taxon>Methanobacteriota</taxon>
        <taxon>Stenosarchaea group</taxon>
        <taxon>Halobacteria</taxon>
        <taxon>Halobacteriales</taxon>
        <taxon>Natrialbaceae</taxon>
        <taxon>Halopiger</taxon>
    </lineage>
</organism>